<sequence length="402" mass="43128">MTRAVFEDSTAAAEENPRIDWDAETAVPEWLQEEIKKVEMTTVADAAKRGKTEAGIEVLLTGASSFPGSHILTALLHHPSVRKVHCIAVPSDHHHQLSSSIPSASVAEVAYYTGTLLSKNLGLTPTERNHLAQTVHIIVHTAAHGHCLNRFATLRRPNLEALHSLASLSLASSLTSGSASSSLCKTAIPILYLSSPRTLLLAGTSETPRPPSSLRDFPPPAVDGSDGYTASKWAGEVFLENLISPSLNIAVHRSCTLVSSQAPNSDAMNGILRYSLAMRTVPRLRRAKGFLDFAPLDDVVGRIAAAAVELASVPRGTSPSVAEASPPSSSIHFRHHSGGIKTPFSQFRTHMETVYGGAFDEVDMQEWLVRAARQGLDPLITAYIEALLESGMPLVSPYLGEE</sequence>
<feature type="domain" description="Thioester reductase (TE)" evidence="3">
    <location>
        <begin position="60"/>
        <end position="300"/>
    </location>
</feature>
<accession>A0AAJ0EQ74</accession>
<dbReference type="GeneID" id="85455149"/>
<dbReference type="AlphaFoldDB" id="A0AAJ0EQ74"/>
<reference evidence="4" key="1">
    <citation type="submission" date="2021-06" db="EMBL/GenBank/DDBJ databases">
        <title>Comparative genomics, transcriptomics and evolutionary studies reveal genomic signatures of adaptation to plant cell wall in hemibiotrophic fungi.</title>
        <authorList>
            <consortium name="DOE Joint Genome Institute"/>
            <person name="Baroncelli R."/>
            <person name="Diaz J.F."/>
            <person name="Benocci T."/>
            <person name="Peng M."/>
            <person name="Battaglia E."/>
            <person name="Haridas S."/>
            <person name="Andreopoulos W."/>
            <person name="Labutti K."/>
            <person name="Pangilinan J."/>
            <person name="Floch G.L."/>
            <person name="Makela M.R."/>
            <person name="Henrissat B."/>
            <person name="Grigoriev I.V."/>
            <person name="Crouch J.A."/>
            <person name="De Vries R.P."/>
            <person name="Sukno S.A."/>
            <person name="Thon M.R."/>
        </authorList>
    </citation>
    <scope>NUCLEOTIDE SEQUENCE</scope>
    <source>
        <strain evidence="4">CBS 193.32</strain>
    </source>
</reference>
<evidence type="ECO:0000259" key="3">
    <source>
        <dbReference type="Pfam" id="PF07993"/>
    </source>
</evidence>
<dbReference type="InterPro" id="IPR036291">
    <property type="entry name" value="NAD(P)-bd_dom_sf"/>
</dbReference>
<dbReference type="Proteomes" id="UP001224890">
    <property type="component" value="Unassembled WGS sequence"/>
</dbReference>
<dbReference type="Pfam" id="PF07993">
    <property type="entry name" value="NAD_binding_4"/>
    <property type="match status" value="1"/>
</dbReference>
<gene>
    <name evidence="4" type="ORF">BDP55DRAFT_567837</name>
</gene>
<dbReference type="InterPro" id="IPR013120">
    <property type="entry name" value="FAR_NAD-bd"/>
</dbReference>
<dbReference type="EMBL" id="JAHMHR010000101">
    <property type="protein sequence ID" value="KAK1657168.1"/>
    <property type="molecule type" value="Genomic_DNA"/>
</dbReference>
<comment type="caution">
    <text evidence="4">The sequence shown here is derived from an EMBL/GenBank/DDBJ whole genome shotgun (WGS) entry which is preliminary data.</text>
</comment>
<dbReference type="RefSeq" id="XP_060421932.1">
    <property type="nucleotide sequence ID" value="XM_060570623.1"/>
</dbReference>
<organism evidence="4 5">
    <name type="scientific">Colletotrichum godetiae</name>
    <dbReference type="NCBI Taxonomy" id="1209918"/>
    <lineage>
        <taxon>Eukaryota</taxon>
        <taxon>Fungi</taxon>
        <taxon>Dikarya</taxon>
        <taxon>Ascomycota</taxon>
        <taxon>Pezizomycotina</taxon>
        <taxon>Sordariomycetes</taxon>
        <taxon>Hypocreomycetidae</taxon>
        <taxon>Glomerellales</taxon>
        <taxon>Glomerellaceae</taxon>
        <taxon>Colletotrichum</taxon>
        <taxon>Colletotrichum acutatum species complex</taxon>
    </lineage>
</organism>
<dbReference type="PANTHER" id="PTHR44845:SF6">
    <property type="entry name" value="BETA-ALANINE-ACTIVATING ENZYME"/>
    <property type="match status" value="1"/>
</dbReference>
<dbReference type="SUPFAM" id="SSF51735">
    <property type="entry name" value="NAD(P)-binding Rossmann-fold domains"/>
    <property type="match status" value="1"/>
</dbReference>
<evidence type="ECO:0000256" key="2">
    <source>
        <dbReference type="ARBA" id="ARBA00022553"/>
    </source>
</evidence>
<keyword evidence="5" id="KW-1185">Reference proteome</keyword>
<evidence type="ECO:0000313" key="4">
    <source>
        <dbReference type="EMBL" id="KAK1657168.1"/>
    </source>
</evidence>
<proteinExistence type="predicted"/>
<dbReference type="Gene3D" id="3.40.50.720">
    <property type="entry name" value="NAD(P)-binding Rossmann-like Domain"/>
    <property type="match status" value="1"/>
</dbReference>
<evidence type="ECO:0000256" key="1">
    <source>
        <dbReference type="ARBA" id="ARBA00022450"/>
    </source>
</evidence>
<keyword evidence="2" id="KW-0597">Phosphoprotein</keyword>
<protein>
    <submittedName>
        <fullName evidence="4">Male sterility protein-domain-containing protein</fullName>
    </submittedName>
</protein>
<name>A0AAJ0EQ74_9PEZI</name>
<dbReference type="PANTHER" id="PTHR44845">
    <property type="entry name" value="CARRIER DOMAIN-CONTAINING PROTEIN"/>
    <property type="match status" value="1"/>
</dbReference>
<evidence type="ECO:0000313" key="5">
    <source>
        <dbReference type="Proteomes" id="UP001224890"/>
    </source>
</evidence>
<keyword evidence="1" id="KW-0596">Phosphopantetheine</keyword>